<dbReference type="Proteomes" id="UP000276133">
    <property type="component" value="Unassembled WGS sequence"/>
</dbReference>
<dbReference type="GO" id="GO:0005783">
    <property type="term" value="C:endoplasmic reticulum"/>
    <property type="evidence" value="ECO:0007669"/>
    <property type="project" value="TreeGrafter"/>
</dbReference>
<feature type="non-terminal residue" evidence="8">
    <location>
        <position position="1"/>
    </location>
</feature>
<accession>A0A3M7PMD5</accession>
<dbReference type="GO" id="GO:0004438">
    <property type="term" value="F:phosphatidylinositol-3-phosphate phosphatase activity"/>
    <property type="evidence" value="ECO:0007669"/>
    <property type="project" value="UniProtKB-EC"/>
</dbReference>
<comment type="catalytic activity">
    <reaction evidence="2">
        <text>a 1,2-diacyl-sn-glycero-3-phospho-(1D-myo-inositol-3-phosphate) + H2O = a 1,2-diacyl-sn-glycero-3-phospho-(1D-myo-inositol) + phosphate</text>
        <dbReference type="Rhea" id="RHEA:12316"/>
        <dbReference type="ChEBI" id="CHEBI:15377"/>
        <dbReference type="ChEBI" id="CHEBI:43474"/>
        <dbReference type="ChEBI" id="CHEBI:57880"/>
        <dbReference type="ChEBI" id="CHEBI:58088"/>
        <dbReference type="EC" id="3.1.3.64"/>
    </reaction>
    <physiologicalReaction direction="left-to-right" evidence="2">
        <dbReference type="Rhea" id="RHEA:12317"/>
    </physiologicalReaction>
</comment>
<proteinExistence type="predicted"/>
<evidence type="ECO:0000256" key="1">
    <source>
        <dbReference type="ARBA" id="ARBA00013038"/>
    </source>
</evidence>
<evidence type="ECO:0000313" key="9">
    <source>
        <dbReference type="Proteomes" id="UP000276133"/>
    </source>
</evidence>
<dbReference type="Pfam" id="PF02383">
    <property type="entry name" value="Syja_N"/>
    <property type="match status" value="1"/>
</dbReference>
<protein>
    <recommendedName>
        <fullName evidence="4">Phosphatidylinositol-3-phosphatase SAC1</fullName>
        <ecNumber evidence="1">3.1.3.64</ecNumber>
    </recommendedName>
    <alternativeName>
        <fullName evidence="6">Phosphatidylinositol-4-phosphate phosphatase</fullName>
    </alternativeName>
    <alternativeName>
        <fullName evidence="5">Suppressor of actin mutations 1-like protein</fullName>
    </alternativeName>
</protein>
<evidence type="ECO:0000256" key="5">
    <source>
        <dbReference type="ARBA" id="ARBA00041396"/>
    </source>
</evidence>
<dbReference type="EC" id="3.1.3.64" evidence="1"/>
<dbReference type="InterPro" id="IPR002013">
    <property type="entry name" value="SAC_dom"/>
</dbReference>
<dbReference type="PANTHER" id="PTHR45662">
    <property type="entry name" value="PHOSPHATIDYLINOSITIDE PHOSPHATASE SAC1"/>
    <property type="match status" value="1"/>
</dbReference>
<name>A0A3M7PMD5_BRAPC</name>
<dbReference type="OrthoDB" id="405996at2759"/>
<evidence type="ECO:0000256" key="3">
    <source>
        <dbReference type="ARBA" id="ARBA00036807"/>
    </source>
</evidence>
<dbReference type="GO" id="GO:0043812">
    <property type="term" value="F:phosphatidylinositol-4-phosphate phosphatase activity"/>
    <property type="evidence" value="ECO:0007669"/>
    <property type="project" value="TreeGrafter"/>
</dbReference>
<evidence type="ECO:0000256" key="2">
    <source>
        <dbReference type="ARBA" id="ARBA00036631"/>
    </source>
</evidence>
<keyword evidence="9" id="KW-1185">Reference proteome</keyword>
<comment type="catalytic activity">
    <reaction evidence="3">
        <text>a 1,2-diacyl-sn-glycero-3-phospho-(1D-myo-inositol 4-phosphate) + H2O = a 1,2-diacyl-sn-glycero-3-phospho-(1D-myo-inositol) + phosphate</text>
        <dbReference type="Rhea" id="RHEA:55652"/>
        <dbReference type="ChEBI" id="CHEBI:15377"/>
        <dbReference type="ChEBI" id="CHEBI:43474"/>
        <dbReference type="ChEBI" id="CHEBI:57880"/>
        <dbReference type="ChEBI" id="CHEBI:58178"/>
    </reaction>
    <physiologicalReaction direction="left-to-right" evidence="3">
        <dbReference type="Rhea" id="RHEA:55653"/>
    </physiologicalReaction>
</comment>
<evidence type="ECO:0000256" key="6">
    <source>
        <dbReference type="ARBA" id="ARBA00041911"/>
    </source>
</evidence>
<feature type="non-terminal residue" evidence="8">
    <location>
        <position position="241"/>
    </location>
</feature>
<sequence length="241" mass="27796">IKLNMTSTYSNFVVHISDEFLYIQSYQTNEVIAIDRLSNEISLKDQNSIPTSATQKPIDGIVGSIKLVSEGHYLIVITGKSKVGVLNEHDIWKCEKFEMIPFYRIQINYKLMKKLKAFNKNNIIIRTTKSHPIADLFLKSLIASCSKTSLGKIFQTFAIRFALIYLKNNNTQTSKFHSENNIALYTQQIAIKKINSSYKSMVENFLLTQNFYFSYTYDLTLSLQKLQETSPEFLALPLFER</sequence>
<dbReference type="STRING" id="10195.A0A3M7PMD5"/>
<evidence type="ECO:0000256" key="4">
    <source>
        <dbReference type="ARBA" id="ARBA00040795"/>
    </source>
</evidence>
<evidence type="ECO:0000259" key="7">
    <source>
        <dbReference type="Pfam" id="PF02383"/>
    </source>
</evidence>
<evidence type="ECO:0000313" key="8">
    <source>
        <dbReference type="EMBL" id="RNA00287.1"/>
    </source>
</evidence>
<feature type="domain" description="SAC" evidence="7">
    <location>
        <begin position="60"/>
        <end position="230"/>
    </location>
</feature>
<reference evidence="8 9" key="1">
    <citation type="journal article" date="2018" name="Sci. Rep.">
        <title>Genomic signatures of local adaptation to the degree of environmental predictability in rotifers.</title>
        <authorList>
            <person name="Franch-Gras L."/>
            <person name="Hahn C."/>
            <person name="Garcia-Roger E.M."/>
            <person name="Carmona M.J."/>
            <person name="Serra M."/>
            <person name="Gomez A."/>
        </authorList>
    </citation>
    <scope>NUCLEOTIDE SEQUENCE [LARGE SCALE GENOMIC DNA]</scope>
    <source>
        <strain evidence="8">HYR1</strain>
    </source>
</reference>
<gene>
    <name evidence="8" type="ORF">BpHYR1_039143</name>
</gene>
<organism evidence="8 9">
    <name type="scientific">Brachionus plicatilis</name>
    <name type="common">Marine rotifer</name>
    <name type="synonym">Brachionus muelleri</name>
    <dbReference type="NCBI Taxonomy" id="10195"/>
    <lineage>
        <taxon>Eukaryota</taxon>
        <taxon>Metazoa</taxon>
        <taxon>Spiralia</taxon>
        <taxon>Gnathifera</taxon>
        <taxon>Rotifera</taxon>
        <taxon>Eurotatoria</taxon>
        <taxon>Monogononta</taxon>
        <taxon>Pseudotrocha</taxon>
        <taxon>Ploima</taxon>
        <taxon>Brachionidae</taxon>
        <taxon>Brachionus</taxon>
    </lineage>
</organism>
<dbReference type="EMBL" id="REGN01009839">
    <property type="protein sequence ID" value="RNA00287.1"/>
    <property type="molecule type" value="Genomic_DNA"/>
</dbReference>
<comment type="caution">
    <text evidence="8">The sequence shown here is derived from an EMBL/GenBank/DDBJ whole genome shotgun (WGS) entry which is preliminary data.</text>
</comment>
<dbReference type="GO" id="GO:0046856">
    <property type="term" value="P:phosphatidylinositol dephosphorylation"/>
    <property type="evidence" value="ECO:0007669"/>
    <property type="project" value="TreeGrafter"/>
</dbReference>
<dbReference type="AlphaFoldDB" id="A0A3M7PMD5"/>
<dbReference type="PANTHER" id="PTHR45662:SF2">
    <property type="entry name" value="PHOSPHATIDYLINOSITOL-3-PHOSPHATASE SAC1"/>
    <property type="match status" value="1"/>
</dbReference>